<dbReference type="Pfam" id="PF13438">
    <property type="entry name" value="DUF4113"/>
    <property type="match status" value="1"/>
</dbReference>
<gene>
    <name evidence="2" type="ORF">GCM10007878_19470</name>
</gene>
<reference evidence="3" key="1">
    <citation type="journal article" date="2019" name="Int. J. Syst. Evol. Microbiol.">
        <title>The Global Catalogue of Microorganisms (GCM) 10K type strain sequencing project: providing services to taxonomists for standard genome sequencing and annotation.</title>
        <authorList>
            <consortium name="The Broad Institute Genomics Platform"/>
            <consortium name="The Broad Institute Genome Sequencing Center for Infectious Disease"/>
            <person name="Wu L."/>
            <person name="Ma J."/>
        </authorList>
    </citation>
    <scope>NUCLEOTIDE SEQUENCE [LARGE SCALE GENOMIC DNA]</scope>
    <source>
        <strain evidence="3">NBRC 100033</strain>
    </source>
</reference>
<protein>
    <recommendedName>
        <fullName evidence="1">DUF4113 domain-containing protein</fullName>
    </recommendedName>
</protein>
<dbReference type="Proteomes" id="UP001156682">
    <property type="component" value="Unassembled WGS sequence"/>
</dbReference>
<sequence length="59" mass="6671">MSKQYRSKKLMAAVDQINESGLGTVTLASQGSKKNTWTMKRDHLSPAYTTRWSDLPKVK</sequence>
<evidence type="ECO:0000259" key="1">
    <source>
        <dbReference type="Pfam" id="PF13438"/>
    </source>
</evidence>
<dbReference type="EMBL" id="BSOR01000034">
    <property type="protein sequence ID" value="GLR64509.1"/>
    <property type="molecule type" value="Genomic_DNA"/>
</dbReference>
<evidence type="ECO:0000313" key="2">
    <source>
        <dbReference type="EMBL" id="GLR64509.1"/>
    </source>
</evidence>
<comment type="caution">
    <text evidence="2">The sequence shown here is derived from an EMBL/GenBank/DDBJ whole genome shotgun (WGS) entry which is preliminary data.</text>
</comment>
<evidence type="ECO:0000313" key="3">
    <source>
        <dbReference type="Proteomes" id="UP001156682"/>
    </source>
</evidence>
<feature type="domain" description="DUF4113" evidence="1">
    <location>
        <begin position="8"/>
        <end position="58"/>
    </location>
</feature>
<organism evidence="2 3">
    <name type="scientific">Marinospirillum insulare</name>
    <dbReference type="NCBI Taxonomy" id="217169"/>
    <lineage>
        <taxon>Bacteria</taxon>
        <taxon>Pseudomonadati</taxon>
        <taxon>Pseudomonadota</taxon>
        <taxon>Gammaproteobacteria</taxon>
        <taxon>Oceanospirillales</taxon>
        <taxon>Oceanospirillaceae</taxon>
        <taxon>Marinospirillum</taxon>
    </lineage>
</organism>
<dbReference type="InterPro" id="IPR025188">
    <property type="entry name" value="DUF4113"/>
</dbReference>
<proteinExistence type="predicted"/>
<keyword evidence="3" id="KW-1185">Reference proteome</keyword>
<name>A0ABQ5ZWH0_9GAMM</name>
<accession>A0ABQ5ZWH0</accession>
<dbReference type="RefSeq" id="WP_027851787.1">
    <property type="nucleotide sequence ID" value="NZ_BSOR01000034.1"/>
</dbReference>